<dbReference type="EMBL" id="CM051402">
    <property type="protein sequence ID" value="KAJ4710157.1"/>
    <property type="molecule type" value="Genomic_DNA"/>
</dbReference>
<organism evidence="1 2">
    <name type="scientific">Melia azedarach</name>
    <name type="common">Chinaberry tree</name>
    <dbReference type="NCBI Taxonomy" id="155640"/>
    <lineage>
        <taxon>Eukaryota</taxon>
        <taxon>Viridiplantae</taxon>
        <taxon>Streptophyta</taxon>
        <taxon>Embryophyta</taxon>
        <taxon>Tracheophyta</taxon>
        <taxon>Spermatophyta</taxon>
        <taxon>Magnoliopsida</taxon>
        <taxon>eudicotyledons</taxon>
        <taxon>Gunneridae</taxon>
        <taxon>Pentapetalae</taxon>
        <taxon>rosids</taxon>
        <taxon>malvids</taxon>
        <taxon>Sapindales</taxon>
        <taxon>Meliaceae</taxon>
        <taxon>Melia</taxon>
    </lineage>
</organism>
<dbReference type="Proteomes" id="UP001164539">
    <property type="component" value="Chromosome 9"/>
</dbReference>
<sequence length="309" mass="34918">MSTLTIPPVIPSPREDAKNLNKAFRGIGCDTSTVINILAHRNSDQIELIQQEYDNKYDALRKRISSELHGHFRKAVCLWLREPTARDANVLKHALRGAVTDYKAASDVICSRTPAQLRRLNQVYLSQCGARLQYDIENQTHGDLKKLLLAYLNITRYEGPEIDAVSVEADAKAIHKGADSKLFIHIFTERSRAHMSALISVYSGLYGTPLEQTIKKETPASLKHALLTILRFVDNPAMYFARVLRKAMNRIGTDDSALIWVIITRAEIDMQYIKAEYRKKYGKTLNEAVYSETSGNYRAFLLSLLGTNC</sequence>
<evidence type="ECO:0000313" key="1">
    <source>
        <dbReference type="EMBL" id="KAJ4710157.1"/>
    </source>
</evidence>
<evidence type="ECO:0000313" key="2">
    <source>
        <dbReference type="Proteomes" id="UP001164539"/>
    </source>
</evidence>
<comment type="caution">
    <text evidence="1">The sequence shown here is derived from an EMBL/GenBank/DDBJ whole genome shotgun (WGS) entry which is preliminary data.</text>
</comment>
<accession>A0ACC1XH49</accession>
<protein>
    <submittedName>
        <fullName evidence="1">Annexin</fullName>
    </submittedName>
</protein>
<name>A0ACC1XH49_MELAZ</name>
<proteinExistence type="predicted"/>
<gene>
    <name evidence="1" type="ORF">OWV82_016376</name>
</gene>
<keyword evidence="2" id="KW-1185">Reference proteome</keyword>
<reference evidence="1 2" key="1">
    <citation type="journal article" date="2023" name="Science">
        <title>Complex scaffold remodeling in plant triterpene biosynthesis.</title>
        <authorList>
            <person name="De La Pena R."/>
            <person name="Hodgson H."/>
            <person name="Liu J.C."/>
            <person name="Stephenson M.J."/>
            <person name="Martin A.C."/>
            <person name="Owen C."/>
            <person name="Harkess A."/>
            <person name="Leebens-Mack J."/>
            <person name="Jimenez L.E."/>
            <person name="Osbourn A."/>
            <person name="Sattely E.S."/>
        </authorList>
    </citation>
    <scope>NUCLEOTIDE SEQUENCE [LARGE SCALE GENOMIC DNA]</scope>
    <source>
        <strain evidence="2">cv. JPN11</strain>
        <tissue evidence="1">Leaf</tissue>
    </source>
</reference>